<dbReference type="InterPro" id="IPR001782">
    <property type="entry name" value="Flag_FlgI"/>
</dbReference>
<keyword evidence="4 6" id="KW-0732">Signal</keyword>
<name>A0A8I1JG88_PSEPU</name>
<dbReference type="PANTHER" id="PTHR30381">
    <property type="entry name" value="FLAGELLAR P-RING PERIPLASMIC PROTEIN FLGI"/>
    <property type="match status" value="1"/>
</dbReference>
<accession>A0A8I1JG88</accession>
<dbReference type="GO" id="GO:0009428">
    <property type="term" value="C:bacterial-type flagellum basal body, distal rod, P ring"/>
    <property type="evidence" value="ECO:0007669"/>
    <property type="project" value="InterPro"/>
</dbReference>
<dbReference type="GO" id="GO:0071973">
    <property type="term" value="P:bacterial-type flagellum-dependent cell motility"/>
    <property type="evidence" value="ECO:0007669"/>
    <property type="project" value="InterPro"/>
</dbReference>
<comment type="function">
    <text evidence="1 6">Assembles around the rod to form the L-ring and probably protects the motor/basal body from shearing forces during rotation.</text>
</comment>
<evidence type="ECO:0000256" key="3">
    <source>
        <dbReference type="ARBA" id="ARBA00008994"/>
    </source>
</evidence>
<gene>
    <name evidence="6" type="primary">flgI</name>
    <name evidence="7" type="ORF">JEU22_01440</name>
</gene>
<dbReference type="Pfam" id="PF02119">
    <property type="entry name" value="FlgI"/>
    <property type="match status" value="1"/>
</dbReference>
<keyword evidence="7" id="KW-0969">Cilium</keyword>
<feature type="chain" id="PRO_5035031566" description="Flagellar P-ring protein" evidence="6">
    <location>
        <begin position="32"/>
        <end position="377"/>
    </location>
</feature>
<keyword evidence="7" id="KW-0282">Flagellum</keyword>
<evidence type="ECO:0000313" key="8">
    <source>
        <dbReference type="Proteomes" id="UP000637061"/>
    </source>
</evidence>
<dbReference type="RefSeq" id="WP_198746176.1">
    <property type="nucleotide sequence ID" value="NZ_JAEHTE010000001.1"/>
</dbReference>
<dbReference type="GO" id="GO:0005198">
    <property type="term" value="F:structural molecule activity"/>
    <property type="evidence" value="ECO:0007669"/>
    <property type="project" value="InterPro"/>
</dbReference>
<evidence type="ECO:0000313" key="7">
    <source>
        <dbReference type="EMBL" id="MBI6882562.1"/>
    </source>
</evidence>
<comment type="subcellular location">
    <subcellularLocation>
        <location evidence="2 6">Bacterial flagellum basal body</location>
    </subcellularLocation>
</comment>
<dbReference type="EMBL" id="JAEHTE010000001">
    <property type="protein sequence ID" value="MBI6882562.1"/>
    <property type="molecule type" value="Genomic_DNA"/>
</dbReference>
<dbReference type="AlphaFoldDB" id="A0A8I1JG88"/>
<comment type="similarity">
    <text evidence="3 6">Belongs to the FlgI family.</text>
</comment>
<evidence type="ECO:0000256" key="4">
    <source>
        <dbReference type="ARBA" id="ARBA00022729"/>
    </source>
</evidence>
<comment type="subunit">
    <text evidence="6">The basal body constitutes a major portion of the flagellar organelle and consists of four rings (L,P,S, and M) mounted on a central rod.</text>
</comment>
<sequence length="377" mass="38565" precursor="true">MKSINTFLVKGAGLAQAICLAGALLAPAAHAERISEIADFAGMQENALVGYGLVVGLDGTGDQTTQTPFTGQTLNNMLSQLGITVPAGTNMQLKNVAAVLVTAKMGAFTRAGQNIDVVVSSVGNAKTLRGGTLLMTPLKGPDGQVYALAQGNIMTGGAGAAANGSSVTINQQNGGRIPRGAVIEREVPLKLGQDDGGLRLNLRDPNFETARRMVLAINASEGKTIASAEDAGMIRIDGPAASNARVNMIARINDLDIKEPKPQPKVIINARTGSVVMNDTVTLTRAAVSHGNLSIIIDTAPVVSQPGALSGGQTVAANQSKISVNEDGRGLHVVNGSASLADVVKALNALGASPQDLMSILEALKASGSLRAELEVI</sequence>
<protein>
    <recommendedName>
        <fullName evidence="6">Flagellar P-ring protein</fullName>
    </recommendedName>
    <alternativeName>
        <fullName evidence="6">Basal body P-ring protein</fullName>
    </alternativeName>
</protein>
<comment type="caution">
    <text evidence="7">The sequence shown here is derived from an EMBL/GenBank/DDBJ whole genome shotgun (WGS) entry which is preliminary data.</text>
</comment>
<feature type="signal peptide" evidence="6">
    <location>
        <begin position="1"/>
        <end position="31"/>
    </location>
</feature>
<dbReference type="Proteomes" id="UP000637061">
    <property type="component" value="Unassembled WGS sequence"/>
</dbReference>
<reference evidence="7" key="1">
    <citation type="submission" date="2020-12" db="EMBL/GenBank/DDBJ databases">
        <title>Enhanced detection system for hospital associated transmission using whole genome sequencing surveillance.</title>
        <authorList>
            <person name="Harrison L.H."/>
            <person name="Van Tyne D."/>
            <person name="Marsh J.W."/>
            <person name="Griffith M.P."/>
            <person name="Snyder D.J."/>
            <person name="Cooper V.S."/>
            <person name="Mustapha M."/>
        </authorList>
    </citation>
    <scope>NUCLEOTIDE SEQUENCE</scope>
    <source>
        <strain evidence="7">PSB00042</strain>
    </source>
</reference>
<evidence type="ECO:0000256" key="2">
    <source>
        <dbReference type="ARBA" id="ARBA00004117"/>
    </source>
</evidence>
<keyword evidence="5 6" id="KW-0975">Bacterial flagellum</keyword>
<dbReference type="NCBIfam" id="NF003676">
    <property type="entry name" value="PRK05303.1"/>
    <property type="match status" value="1"/>
</dbReference>
<proteinExistence type="inferred from homology"/>
<keyword evidence="7" id="KW-0966">Cell projection</keyword>
<dbReference type="PANTHER" id="PTHR30381:SF0">
    <property type="entry name" value="FLAGELLAR P-RING PROTEIN"/>
    <property type="match status" value="1"/>
</dbReference>
<evidence type="ECO:0000256" key="1">
    <source>
        <dbReference type="ARBA" id="ARBA00002591"/>
    </source>
</evidence>
<organism evidence="7 8">
    <name type="scientific">Pseudomonas putida</name>
    <name type="common">Arthrobacter siderocapsulatus</name>
    <dbReference type="NCBI Taxonomy" id="303"/>
    <lineage>
        <taxon>Bacteria</taxon>
        <taxon>Pseudomonadati</taxon>
        <taxon>Pseudomonadota</taxon>
        <taxon>Gammaproteobacteria</taxon>
        <taxon>Pseudomonadales</taxon>
        <taxon>Pseudomonadaceae</taxon>
        <taxon>Pseudomonas</taxon>
    </lineage>
</organism>
<evidence type="ECO:0000256" key="6">
    <source>
        <dbReference type="HAMAP-Rule" id="MF_00416"/>
    </source>
</evidence>
<evidence type="ECO:0000256" key="5">
    <source>
        <dbReference type="ARBA" id="ARBA00023143"/>
    </source>
</evidence>
<dbReference type="GO" id="GO:0030288">
    <property type="term" value="C:outer membrane-bounded periplasmic space"/>
    <property type="evidence" value="ECO:0007669"/>
    <property type="project" value="InterPro"/>
</dbReference>
<dbReference type="HAMAP" id="MF_00416">
    <property type="entry name" value="FlgI"/>
    <property type="match status" value="1"/>
</dbReference>
<dbReference type="PRINTS" id="PR01010">
    <property type="entry name" value="FLGPRINGFLGI"/>
</dbReference>